<evidence type="ECO:0000256" key="2">
    <source>
        <dbReference type="ARBA" id="ARBA00007441"/>
    </source>
</evidence>
<evidence type="ECO:0000256" key="5">
    <source>
        <dbReference type="ARBA" id="ARBA00022679"/>
    </source>
</evidence>
<feature type="domain" description="Aminotransferase class I/classII large" evidence="8">
    <location>
        <begin position="68"/>
        <end position="432"/>
    </location>
</feature>
<dbReference type="InterPro" id="IPR004839">
    <property type="entry name" value="Aminotransferase_I/II_large"/>
</dbReference>
<dbReference type="Gene3D" id="3.90.1150.10">
    <property type="entry name" value="Aspartate Aminotransferase, domain 1"/>
    <property type="match status" value="1"/>
</dbReference>
<reference evidence="9" key="1">
    <citation type="submission" date="2013-01" db="EMBL/GenBank/DDBJ databases">
        <title>Genomic Cooperation Between Trypanosomatids and Their Bacterial Endosymbionts in the Synthesis of Essential Amino Acids Heavily Influenced by Multiple Lateral Gene Transfer Events.</title>
        <authorList>
            <person name="Alves J.M.P."/>
            <person name="Klein C."/>
            <person name="Maia da Silva F."/>
            <person name="Costa Martins A.G."/>
            <person name="Serrano M.G."/>
            <person name="Buck G.A."/>
            <person name="Vasconcelos A.T.R."/>
            <person name="France-Sagot M."/>
            <person name="Teixeira M.M.G."/>
            <person name="Motta M.C.M."/>
            <person name="Camargo E.P."/>
        </authorList>
    </citation>
    <scope>NUCLEOTIDE SEQUENCE</scope>
</reference>
<evidence type="ECO:0000256" key="1">
    <source>
        <dbReference type="ARBA" id="ARBA00001933"/>
    </source>
</evidence>
<dbReference type="GO" id="GO:0005739">
    <property type="term" value="C:mitochondrion"/>
    <property type="evidence" value="ECO:0007669"/>
    <property type="project" value="TreeGrafter"/>
</dbReference>
<protein>
    <submittedName>
        <fullName evidence="9">Aspartate transaminase</fullName>
        <ecNumber evidence="9">2.6.1.1</ecNumber>
    </submittedName>
</protein>
<dbReference type="EC" id="2.6.1.1" evidence="9"/>
<dbReference type="FunFam" id="3.40.640.10:FF:000066">
    <property type="entry name" value="Aspartate aminotransferase"/>
    <property type="match status" value="1"/>
</dbReference>
<comment type="similarity">
    <text evidence="2">Belongs to the class-I pyridoxal-phosphate-dependent aminotransferase family.</text>
</comment>
<dbReference type="GO" id="GO:0004069">
    <property type="term" value="F:L-aspartate:2-oxoglutarate aminotransferase activity"/>
    <property type="evidence" value="ECO:0007669"/>
    <property type="project" value="UniProtKB-EC"/>
</dbReference>
<comment type="subunit">
    <text evidence="3">Homodimer.</text>
</comment>
<dbReference type="EMBL" id="KC503403">
    <property type="protein sequence ID" value="AGT02569.1"/>
    <property type="molecule type" value="Genomic_DNA"/>
</dbReference>
<dbReference type="Pfam" id="PF00155">
    <property type="entry name" value="Aminotran_1_2"/>
    <property type="match status" value="1"/>
</dbReference>
<dbReference type="InterPro" id="IPR015421">
    <property type="entry name" value="PyrdxlP-dep_Trfase_major"/>
</dbReference>
<dbReference type="SMR" id="U5KMU4"/>
<keyword evidence="7" id="KW-0732">Signal</keyword>
<dbReference type="GO" id="GO:0030170">
    <property type="term" value="F:pyridoxal phosphate binding"/>
    <property type="evidence" value="ECO:0007669"/>
    <property type="project" value="InterPro"/>
</dbReference>
<dbReference type="SUPFAM" id="SSF53383">
    <property type="entry name" value="PLP-dependent transferases"/>
    <property type="match status" value="1"/>
</dbReference>
<accession>U5KMU4</accession>
<dbReference type="NCBIfam" id="NF006719">
    <property type="entry name" value="PRK09257.1"/>
    <property type="match status" value="1"/>
</dbReference>
<feature type="signal peptide" evidence="7">
    <location>
        <begin position="1"/>
        <end position="21"/>
    </location>
</feature>
<keyword evidence="4 9" id="KW-0032">Aminotransferase</keyword>
<proteinExistence type="inferred from homology"/>
<dbReference type="InterPro" id="IPR000796">
    <property type="entry name" value="Asp_trans"/>
</dbReference>
<dbReference type="PANTHER" id="PTHR11879:SF22">
    <property type="entry name" value="ASPARTATE AMINOTRANSFERASE, MITOCHONDRIAL"/>
    <property type="match status" value="1"/>
</dbReference>
<evidence type="ECO:0000259" key="8">
    <source>
        <dbReference type="Pfam" id="PF00155"/>
    </source>
</evidence>
<comment type="cofactor">
    <cofactor evidence="1">
        <name>pyridoxal 5'-phosphate</name>
        <dbReference type="ChEBI" id="CHEBI:597326"/>
    </cofactor>
</comment>
<keyword evidence="6" id="KW-0663">Pyridoxal phosphate</keyword>
<organism evidence="9">
    <name type="scientific">Herpetomonas muscarum</name>
    <dbReference type="NCBI Taxonomy" id="5718"/>
    <lineage>
        <taxon>Eukaryota</taxon>
        <taxon>Discoba</taxon>
        <taxon>Euglenozoa</taxon>
        <taxon>Kinetoplastea</taxon>
        <taxon>Metakinetoplastina</taxon>
        <taxon>Trypanosomatida</taxon>
        <taxon>Trypanosomatidae</taxon>
        <taxon>Herpetomonas</taxon>
    </lineage>
</organism>
<evidence type="ECO:0000256" key="7">
    <source>
        <dbReference type="SAM" id="SignalP"/>
    </source>
</evidence>
<dbReference type="Gene3D" id="3.40.640.10">
    <property type="entry name" value="Type I PLP-dependent aspartate aminotransferase-like (Major domain)"/>
    <property type="match status" value="1"/>
</dbReference>
<dbReference type="PANTHER" id="PTHR11879">
    <property type="entry name" value="ASPARTATE AMINOTRANSFERASE"/>
    <property type="match status" value="1"/>
</dbReference>
<dbReference type="CDD" id="cd00609">
    <property type="entry name" value="AAT_like"/>
    <property type="match status" value="1"/>
</dbReference>
<feature type="chain" id="PRO_5004662248" evidence="7">
    <location>
        <begin position="22"/>
        <end position="439"/>
    </location>
</feature>
<dbReference type="InterPro" id="IPR015422">
    <property type="entry name" value="PyrdxlP-dep_Trfase_small"/>
</dbReference>
<name>U5KMU4_HERMU</name>
<evidence type="ECO:0000256" key="4">
    <source>
        <dbReference type="ARBA" id="ARBA00022576"/>
    </source>
</evidence>
<evidence type="ECO:0000313" key="9">
    <source>
        <dbReference type="EMBL" id="AGT02569.1"/>
    </source>
</evidence>
<evidence type="ECO:0000256" key="3">
    <source>
        <dbReference type="ARBA" id="ARBA00011738"/>
    </source>
</evidence>
<dbReference type="InterPro" id="IPR015424">
    <property type="entry name" value="PyrdxlP-dep_Trfase"/>
</dbReference>
<sequence length="439" mass="48008">MFRRLALFSVSLASQAARVAGASSSVTLARSKTSDAGDNSAFLARIPRAPPDAILGLSREFAMDTNPNKVNLGMGQYRDSEGKPYVLDCVKQASARLPMSNMDYAPIIGLPGYLESTQRICFGDELVAAAKDRVATVQTLSGTGALRVAAAFLKRFGMDVVHVPTPTYANHPGIFRDAGIAMESYPYYCDTKHELLLDQMLSELEKLPRNSLVLLHACAHNPTGFDPTPEQWQVIVDVMADRGHIPFVDMAYHGFATGDLEHDGCLPRMLMRRNFPVLFVAQSFAKNFGLYGQRTGALHVGCGSAAEKEVVISQLSAIARAMYSSPPIYGAQIVDTIVRDPELYALWQKELHTMATRMSTARQGLYDALISRGVTRPLKQIRDGVGMMAQSGLTKDEVLELKEKHHVYLINSGRIAFSGLTDVNLEYTANAIGSVMTKK</sequence>
<dbReference type="GO" id="GO:0006520">
    <property type="term" value="P:amino acid metabolic process"/>
    <property type="evidence" value="ECO:0007669"/>
    <property type="project" value="InterPro"/>
</dbReference>
<dbReference type="PRINTS" id="PR00799">
    <property type="entry name" value="TRANSAMINASE"/>
</dbReference>
<dbReference type="AlphaFoldDB" id="U5KMU4"/>
<evidence type="ECO:0000256" key="6">
    <source>
        <dbReference type="ARBA" id="ARBA00022898"/>
    </source>
</evidence>
<keyword evidence="5 9" id="KW-0808">Transferase</keyword>